<comment type="caution">
    <text evidence="2">The sequence shown here is derived from an EMBL/GenBank/DDBJ whole genome shotgun (WGS) entry which is preliminary data.</text>
</comment>
<keyword evidence="3" id="KW-1185">Reference proteome</keyword>
<dbReference type="Proteomes" id="UP001201812">
    <property type="component" value="Unassembled WGS sequence"/>
</dbReference>
<feature type="compositionally biased region" description="Polar residues" evidence="1">
    <location>
        <begin position="49"/>
        <end position="60"/>
    </location>
</feature>
<evidence type="ECO:0000256" key="1">
    <source>
        <dbReference type="SAM" id="MobiDB-lite"/>
    </source>
</evidence>
<sequence>MSEKADSPKQNGSIKRKAARATTKMDQRLQKRSNAAMPNATDENVPIITDNQPENSNVNSDVDKEGSNASLGVSGGPAMINVDGRNGRTETGTTSDGYIPLDLKNPKHDSIWWLLRYGNFKERHHQKNGKF</sequence>
<evidence type="ECO:0000313" key="3">
    <source>
        <dbReference type="Proteomes" id="UP001201812"/>
    </source>
</evidence>
<protein>
    <submittedName>
        <fullName evidence="2">Uncharacterized protein</fullName>
    </submittedName>
</protein>
<gene>
    <name evidence="2" type="ORF">DdX_14208</name>
</gene>
<dbReference type="EMBL" id="JAKKPZ010000067">
    <property type="protein sequence ID" value="KAI1704449.1"/>
    <property type="molecule type" value="Genomic_DNA"/>
</dbReference>
<name>A0AAD4MUK9_9BILA</name>
<accession>A0AAD4MUK9</accession>
<organism evidence="2 3">
    <name type="scientific">Ditylenchus destructor</name>
    <dbReference type="NCBI Taxonomy" id="166010"/>
    <lineage>
        <taxon>Eukaryota</taxon>
        <taxon>Metazoa</taxon>
        <taxon>Ecdysozoa</taxon>
        <taxon>Nematoda</taxon>
        <taxon>Chromadorea</taxon>
        <taxon>Rhabditida</taxon>
        <taxon>Tylenchina</taxon>
        <taxon>Tylenchomorpha</taxon>
        <taxon>Sphaerularioidea</taxon>
        <taxon>Anguinidae</taxon>
        <taxon>Anguininae</taxon>
        <taxon>Ditylenchus</taxon>
    </lineage>
</organism>
<feature type="region of interest" description="Disordered" evidence="1">
    <location>
        <begin position="1"/>
        <end position="101"/>
    </location>
</feature>
<evidence type="ECO:0000313" key="2">
    <source>
        <dbReference type="EMBL" id="KAI1704449.1"/>
    </source>
</evidence>
<dbReference type="AlphaFoldDB" id="A0AAD4MUK9"/>
<proteinExistence type="predicted"/>
<reference evidence="2" key="1">
    <citation type="submission" date="2022-01" db="EMBL/GenBank/DDBJ databases">
        <title>Genome Sequence Resource for Two Populations of Ditylenchus destructor, the Migratory Endoparasitic Phytonematode.</title>
        <authorList>
            <person name="Zhang H."/>
            <person name="Lin R."/>
            <person name="Xie B."/>
        </authorList>
    </citation>
    <scope>NUCLEOTIDE SEQUENCE</scope>
    <source>
        <strain evidence="2">BazhouSP</strain>
    </source>
</reference>